<proteinExistence type="predicted"/>
<dbReference type="RefSeq" id="XP_040708770.1">
    <property type="nucleotide sequence ID" value="XM_040844334.1"/>
</dbReference>
<gene>
    <name evidence="2" type="ORF">ASPSYDRAFT_26931</name>
</gene>
<reference evidence="3" key="1">
    <citation type="journal article" date="2017" name="Genome Biol.">
        <title>Comparative genomics reveals high biological diversity and specific adaptations in the industrially and medically important fungal genus Aspergillus.</title>
        <authorList>
            <person name="de Vries R.P."/>
            <person name="Riley R."/>
            <person name="Wiebenga A."/>
            <person name="Aguilar-Osorio G."/>
            <person name="Amillis S."/>
            <person name="Uchima C.A."/>
            <person name="Anderluh G."/>
            <person name="Asadollahi M."/>
            <person name="Askin M."/>
            <person name="Barry K."/>
            <person name="Battaglia E."/>
            <person name="Bayram O."/>
            <person name="Benocci T."/>
            <person name="Braus-Stromeyer S.A."/>
            <person name="Caldana C."/>
            <person name="Canovas D."/>
            <person name="Cerqueira G.C."/>
            <person name="Chen F."/>
            <person name="Chen W."/>
            <person name="Choi C."/>
            <person name="Clum A."/>
            <person name="Dos Santos R.A."/>
            <person name="Damasio A.R."/>
            <person name="Diallinas G."/>
            <person name="Emri T."/>
            <person name="Fekete E."/>
            <person name="Flipphi M."/>
            <person name="Freyberg S."/>
            <person name="Gallo A."/>
            <person name="Gournas C."/>
            <person name="Habgood R."/>
            <person name="Hainaut M."/>
            <person name="Harispe M.L."/>
            <person name="Henrissat B."/>
            <person name="Hilden K.S."/>
            <person name="Hope R."/>
            <person name="Hossain A."/>
            <person name="Karabika E."/>
            <person name="Karaffa L."/>
            <person name="Karanyi Z."/>
            <person name="Krasevec N."/>
            <person name="Kuo A."/>
            <person name="Kusch H."/>
            <person name="LaButti K."/>
            <person name="Lagendijk E.L."/>
            <person name="Lapidus A."/>
            <person name="Levasseur A."/>
            <person name="Lindquist E."/>
            <person name="Lipzen A."/>
            <person name="Logrieco A.F."/>
            <person name="MacCabe A."/>
            <person name="Maekelae M.R."/>
            <person name="Malavazi I."/>
            <person name="Melin P."/>
            <person name="Meyer V."/>
            <person name="Mielnichuk N."/>
            <person name="Miskei M."/>
            <person name="Molnar A.P."/>
            <person name="Mule G."/>
            <person name="Ngan C.Y."/>
            <person name="Orejas M."/>
            <person name="Orosz E."/>
            <person name="Ouedraogo J.P."/>
            <person name="Overkamp K.M."/>
            <person name="Park H.-S."/>
            <person name="Perrone G."/>
            <person name="Piumi F."/>
            <person name="Punt P.J."/>
            <person name="Ram A.F."/>
            <person name="Ramon A."/>
            <person name="Rauscher S."/>
            <person name="Record E."/>
            <person name="Riano-Pachon D.M."/>
            <person name="Robert V."/>
            <person name="Roehrig J."/>
            <person name="Ruller R."/>
            <person name="Salamov A."/>
            <person name="Salih N.S."/>
            <person name="Samson R.A."/>
            <person name="Sandor E."/>
            <person name="Sanguinetti M."/>
            <person name="Schuetze T."/>
            <person name="Sepcic K."/>
            <person name="Shelest E."/>
            <person name="Sherlock G."/>
            <person name="Sophianopoulou V."/>
            <person name="Squina F.M."/>
            <person name="Sun H."/>
            <person name="Susca A."/>
            <person name="Todd R.B."/>
            <person name="Tsang A."/>
            <person name="Unkles S.E."/>
            <person name="van de Wiele N."/>
            <person name="van Rossen-Uffink D."/>
            <person name="Oliveira J.V."/>
            <person name="Vesth T.C."/>
            <person name="Visser J."/>
            <person name="Yu J.-H."/>
            <person name="Zhou M."/>
            <person name="Andersen M.R."/>
            <person name="Archer D.B."/>
            <person name="Baker S.E."/>
            <person name="Benoit I."/>
            <person name="Brakhage A.A."/>
            <person name="Braus G.H."/>
            <person name="Fischer R."/>
            <person name="Frisvad J.C."/>
            <person name="Goldman G.H."/>
            <person name="Houbraken J."/>
            <person name="Oakley B."/>
            <person name="Pocsi I."/>
            <person name="Scazzocchio C."/>
            <person name="Seiboth B."/>
            <person name="vanKuyk P.A."/>
            <person name="Wortman J."/>
            <person name="Dyer P.S."/>
            <person name="Grigoriev I.V."/>
        </authorList>
    </citation>
    <scope>NUCLEOTIDE SEQUENCE [LARGE SCALE GENOMIC DNA]</scope>
    <source>
        <strain evidence="3">CBS 593.65</strain>
    </source>
</reference>
<dbReference type="AlphaFoldDB" id="A0A1L9TZU6"/>
<dbReference type="GeneID" id="63760407"/>
<keyword evidence="3" id="KW-1185">Reference proteome</keyword>
<dbReference type="EMBL" id="KV878582">
    <property type="protein sequence ID" value="OJJ64964.1"/>
    <property type="molecule type" value="Genomic_DNA"/>
</dbReference>
<evidence type="ECO:0000256" key="1">
    <source>
        <dbReference type="SAM" id="MobiDB-lite"/>
    </source>
</evidence>
<evidence type="ECO:0000313" key="2">
    <source>
        <dbReference type="EMBL" id="OJJ64964.1"/>
    </source>
</evidence>
<organism evidence="2 3">
    <name type="scientific">Aspergillus sydowii CBS 593.65</name>
    <dbReference type="NCBI Taxonomy" id="1036612"/>
    <lineage>
        <taxon>Eukaryota</taxon>
        <taxon>Fungi</taxon>
        <taxon>Dikarya</taxon>
        <taxon>Ascomycota</taxon>
        <taxon>Pezizomycotina</taxon>
        <taxon>Eurotiomycetes</taxon>
        <taxon>Eurotiomycetidae</taxon>
        <taxon>Eurotiales</taxon>
        <taxon>Aspergillaceae</taxon>
        <taxon>Aspergillus</taxon>
        <taxon>Aspergillus subgen. Nidulantes</taxon>
    </lineage>
</organism>
<dbReference type="Proteomes" id="UP000184356">
    <property type="component" value="Unassembled WGS sequence"/>
</dbReference>
<accession>A0A1L9TZU6</accession>
<dbReference type="OrthoDB" id="4505121at2759"/>
<sequence>MPGRRQSLTERIHNLAGSRRSSQPASPRPRPRPPEAEGEDYTLFIGRLREPTLTGTGDFALILLGQKTKICESTYKYMNSQGEWKTMQDLKPGFLRCDKSMKKTKVGIIKAGDRLEFEAAIRDAEVRGALDRDLGKGGELGPGKGFAVRVLLCCWHRKVLSWDDVQLYMTQPGRNLSPSEKASFYEDLWN</sequence>
<protein>
    <submittedName>
        <fullName evidence="2">Uncharacterized protein</fullName>
    </submittedName>
</protein>
<dbReference type="VEuPathDB" id="FungiDB:ASPSYDRAFT_26931"/>
<name>A0A1L9TZU6_9EURO</name>
<feature type="region of interest" description="Disordered" evidence="1">
    <location>
        <begin position="1"/>
        <end position="38"/>
    </location>
</feature>
<evidence type="ECO:0000313" key="3">
    <source>
        <dbReference type="Proteomes" id="UP000184356"/>
    </source>
</evidence>